<dbReference type="InterPro" id="IPR029063">
    <property type="entry name" value="SAM-dependent_MTases_sf"/>
</dbReference>
<accession>A0A431UB76</accession>
<name>A0A431UB76_STEMA</name>
<gene>
    <name evidence="2" type="ORF">EKL94_18840</name>
</gene>
<proteinExistence type="predicted"/>
<dbReference type="Gene3D" id="3.40.50.150">
    <property type="entry name" value="Vaccinia Virus protein VP39"/>
    <property type="match status" value="1"/>
</dbReference>
<keyword evidence="2" id="KW-0489">Methyltransferase</keyword>
<dbReference type="PANTHER" id="PTHR43861">
    <property type="entry name" value="TRANS-ACONITATE 2-METHYLTRANSFERASE-RELATED"/>
    <property type="match status" value="1"/>
</dbReference>
<sequence length="599" mass="64565">MDMTPSLSNTALTPAAARVAVERLRSWLPAGAVALRGDVPSALLQGLRQTGMTLQDGGHGAASGVIVLEQGDVGHASERISALLSDIVGPVCLVIVGDAASTSSRTAWEAAIIKTEWRKHPLNERVAPYGELDRVTGLLMIAFERVPAAALAVYPLKALEEERDLHTDMTREPGRRSDAHMTRYAQAAQFIRPGDRVVDVACGLGYGSYQLAHNSLAASFIGLDASEYAVDYANANFAPVAPVPTTFVVGDAQDLTGMADGSADFAVSVETLEHLPEPDRLLSELHRVLSARGRVYASVPNDWSDETGEDPNPFHFHVYDWPRLVAQFERNGFEIEKAWLQDAGGGQKRHLLARSMLEIDPLQGPACDGEWLLVLARKVAAISEGVSSPLQEIQVLIAEGRRGDALNRLDAMHGDEDPLLRGASHALSAILNVADGHDEQARVHWQHVQTAAREALAAGADDTRAAGLLHLASERMTDDTPASPGALQRLLESHPLVMAELLGASAVLPSDEDDRAIISGPGNGAEQINLGSREVRQLMDAKQWLDGKYHEHMQRINELEKYTAELEAARQWLDAQYHALSAEVRRLSADAASHAGGNG</sequence>
<organism evidence="2 3">
    <name type="scientific">Stenotrophomonas maltophilia</name>
    <name type="common">Pseudomonas maltophilia</name>
    <name type="synonym">Xanthomonas maltophilia</name>
    <dbReference type="NCBI Taxonomy" id="40324"/>
    <lineage>
        <taxon>Bacteria</taxon>
        <taxon>Pseudomonadati</taxon>
        <taxon>Pseudomonadota</taxon>
        <taxon>Gammaproteobacteria</taxon>
        <taxon>Lysobacterales</taxon>
        <taxon>Lysobacteraceae</taxon>
        <taxon>Stenotrophomonas</taxon>
        <taxon>Stenotrophomonas maltophilia group</taxon>
    </lineage>
</organism>
<dbReference type="SUPFAM" id="SSF53335">
    <property type="entry name" value="S-adenosyl-L-methionine-dependent methyltransferases"/>
    <property type="match status" value="1"/>
</dbReference>
<dbReference type="EMBL" id="RXLZ01000070">
    <property type="protein sequence ID" value="RTQ86205.1"/>
    <property type="molecule type" value="Genomic_DNA"/>
</dbReference>
<dbReference type="Proteomes" id="UP000271705">
    <property type="component" value="Unassembled WGS sequence"/>
</dbReference>
<evidence type="ECO:0000313" key="2">
    <source>
        <dbReference type="EMBL" id="RTQ86205.1"/>
    </source>
</evidence>
<dbReference type="CDD" id="cd02440">
    <property type="entry name" value="AdoMet_MTases"/>
    <property type="match status" value="1"/>
</dbReference>
<dbReference type="InterPro" id="IPR013216">
    <property type="entry name" value="Methyltransf_11"/>
</dbReference>
<comment type="caution">
    <text evidence="2">The sequence shown here is derived from an EMBL/GenBank/DDBJ whole genome shotgun (WGS) entry which is preliminary data.</text>
</comment>
<dbReference type="GO" id="GO:0008757">
    <property type="term" value="F:S-adenosylmethionine-dependent methyltransferase activity"/>
    <property type="evidence" value="ECO:0007669"/>
    <property type="project" value="InterPro"/>
</dbReference>
<dbReference type="Pfam" id="PF08241">
    <property type="entry name" value="Methyltransf_11"/>
    <property type="match status" value="1"/>
</dbReference>
<keyword evidence="2" id="KW-0808">Transferase</keyword>
<dbReference type="RefSeq" id="WP_126930208.1">
    <property type="nucleotide sequence ID" value="NZ_RXLZ01000070.1"/>
</dbReference>
<dbReference type="GO" id="GO:0032259">
    <property type="term" value="P:methylation"/>
    <property type="evidence" value="ECO:0007669"/>
    <property type="project" value="UniProtKB-KW"/>
</dbReference>
<evidence type="ECO:0000313" key="3">
    <source>
        <dbReference type="Proteomes" id="UP000271705"/>
    </source>
</evidence>
<dbReference type="AlphaFoldDB" id="A0A431UB76"/>
<evidence type="ECO:0000259" key="1">
    <source>
        <dbReference type="Pfam" id="PF08241"/>
    </source>
</evidence>
<reference evidence="2 3" key="1">
    <citation type="submission" date="2018-12" db="EMBL/GenBank/DDBJ databases">
        <authorList>
            <person name="Kartti S."/>
            <person name="Manni A."/>
            <person name="Chemao El Fihri M.W."/>
            <person name="Laamarti M."/>
            <person name="Temsamani L."/>
            <person name="El Jamali J.E."/>
            <person name="Ouadghiri M."/>
            <person name="Ibrahimi A."/>
            <person name="Filati-Maltouf A."/>
        </authorList>
    </citation>
    <scope>NUCLEOTIDE SEQUENCE [LARGE SCALE GENOMIC DNA]</scope>
    <source>
        <strain evidence="2 3">MDMC339</strain>
    </source>
</reference>
<protein>
    <submittedName>
        <fullName evidence="2">Methyltransferase domain-containing protein</fullName>
    </submittedName>
</protein>
<feature type="domain" description="Methyltransferase type 11" evidence="1">
    <location>
        <begin position="198"/>
        <end position="296"/>
    </location>
</feature>